<gene>
    <name evidence="2" type="ORF">SAMN05216218_11112</name>
</gene>
<dbReference type="Pfam" id="PF09997">
    <property type="entry name" value="DUF2238"/>
    <property type="match status" value="1"/>
</dbReference>
<keyword evidence="1" id="KW-0812">Transmembrane</keyword>
<dbReference type="EMBL" id="FNBK01000011">
    <property type="protein sequence ID" value="SDF89616.1"/>
    <property type="molecule type" value="Genomic_DNA"/>
</dbReference>
<dbReference type="InterPro" id="IPR014509">
    <property type="entry name" value="YjdF-like"/>
</dbReference>
<feature type="transmembrane region" description="Helical" evidence="1">
    <location>
        <begin position="319"/>
        <end position="340"/>
    </location>
</feature>
<feature type="transmembrane region" description="Helical" evidence="1">
    <location>
        <begin position="68"/>
        <end position="87"/>
    </location>
</feature>
<keyword evidence="3" id="KW-1185">Reference proteome</keyword>
<feature type="transmembrane region" description="Helical" evidence="1">
    <location>
        <begin position="12"/>
        <end position="33"/>
    </location>
</feature>
<evidence type="ECO:0000256" key="1">
    <source>
        <dbReference type="SAM" id="Phobius"/>
    </source>
</evidence>
<feature type="transmembrane region" description="Helical" evidence="1">
    <location>
        <begin position="168"/>
        <end position="191"/>
    </location>
</feature>
<dbReference type="RefSeq" id="WP_245681194.1">
    <property type="nucleotide sequence ID" value="NZ_FNBK01000011.1"/>
</dbReference>
<feature type="transmembrane region" description="Helical" evidence="1">
    <location>
        <begin position="39"/>
        <end position="56"/>
    </location>
</feature>
<proteinExistence type="predicted"/>
<evidence type="ECO:0000313" key="2">
    <source>
        <dbReference type="EMBL" id="SDF89616.1"/>
    </source>
</evidence>
<dbReference type="STRING" id="660518.SAMN05216218_11112"/>
<feature type="transmembrane region" description="Helical" evidence="1">
    <location>
        <begin position="347"/>
        <end position="369"/>
    </location>
</feature>
<dbReference type="AlphaFoldDB" id="A0A1G7PTM3"/>
<feature type="transmembrane region" description="Helical" evidence="1">
    <location>
        <begin position="99"/>
        <end position="117"/>
    </location>
</feature>
<name>A0A1G7PTM3_9EURY</name>
<feature type="transmembrane region" description="Helical" evidence="1">
    <location>
        <begin position="392"/>
        <end position="412"/>
    </location>
</feature>
<reference evidence="3" key="1">
    <citation type="submission" date="2016-10" db="EMBL/GenBank/DDBJ databases">
        <authorList>
            <person name="Varghese N."/>
            <person name="Submissions S."/>
        </authorList>
    </citation>
    <scope>NUCLEOTIDE SEQUENCE [LARGE SCALE GENOMIC DNA]</scope>
    <source>
        <strain evidence="3">IBRC-M 10760</strain>
    </source>
</reference>
<keyword evidence="1" id="KW-0472">Membrane</keyword>
<feature type="transmembrane region" description="Helical" evidence="1">
    <location>
        <begin position="244"/>
        <end position="260"/>
    </location>
</feature>
<accession>A0A1G7PTM3</accession>
<keyword evidence="1" id="KW-1133">Transmembrane helix</keyword>
<protein>
    <submittedName>
        <fullName evidence="2">Uncharacterized protein</fullName>
    </submittedName>
</protein>
<sequence length="417" mass="45069">MSPSGLPDRRRLVRAGTRLLQASILAILVVGLYTRNVGIVVNAAIAFATTFVPAIIERDLRIELDARFTLWITLALFLHALGMLGFYHQVGWYDRLTHTLSAAVVATVGYVLARAIDDHSRAVVLTDRFLFVYVLVFTLGLGVLWEILEFGTALGARVLGLEPVLVQYGLWDTLGDLLFDMFGALVAAAVATERVSSAVDSLRRGLDRHEPDGDSPLRPIAHERSAVASLDEVVRRDRTNARRSWLVVGVLALVVVGAVATGAVPFAVPVAIVVALALVPPVAYGDPRATLPWQLLALPALPVFGGVFAQPWLAATPLVYVAVAAVALTVAVELHLFTAVRMTPTFAVLLVVVTTMAAAGLWAVGRWLVDLTLGTHFLLDPGLTGDEIETRLLWEFVYAAAAGLFAGVLFEWRFRRG</sequence>
<feature type="transmembrane region" description="Helical" evidence="1">
    <location>
        <begin position="129"/>
        <end position="148"/>
    </location>
</feature>
<dbReference type="Proteomes" id="UP000199076">
    <property type="component" value="Unassembled WGS sequence"/>
</dbReference>
<organism evidence="2 3">
    <name type="scientific">Halorientalis regularis</name>
    <dbReference type="NCBI Taxonomy" id="660518"/>
    <lineage>
        <taxon>Archaea</taxon>
        <taxon>Methanobacteriati</taxon>
        <taxon>Methanobacteriota</taxon>
        <taxon>Stenosarchaea group</taxon>
        <taxon>Halobacteria</taxon>
        <taxon>Halobacteriales</taxon>
        <taxon>Haloarculaceae</taxon>
        <taxon>Halorientalis</taxon>
    </lineage>
</organism>
<evidence type="ECO:0000313" key="3">
    <source>
        <dbReference type="Proteomes" id="UP000199076"/>
    </source>
</evidence>